<dbReference type="PROSITE" id="PS51318">
    <property type="entry name" value="TAT"/>
    <property type="match status" value="1"/>
</dbReference>
<dbReference type="EMBL" id="JAAXPF010000004">
    <property type="protein sequence ID" value="NKY68732.1"/>
    <property type="molecule type" value="Genomic_DNA"/>
</dbReference>
<sequence>METVQLKRRSALGAGAGLLALGCVLGILGGAVWALVRPAYVGQVEGSGVQVDQALSPVNVEFAGYGSFALLTALAGVIVAAAAVRATRKGKTAGGVAWLLWAGVVSAIAAFALYVFGDWFVALAHPLPDPEALANGDSVTLVPPVRPGAAWAAGPFAAVLVCWTANLLAYSQEG</sequence>
<dbReference type="Proteomes" id="UP000554284">
    <property type="component" value="Unassembled WGS sequence"/>
</dbReference>
<feature type="transmembrane region" description="Helical" evidence="1">
    <location>
        <begin position="62"/>
        <end position="84"/>
    </location>
</feature>
<dbReference type="Proteomes" id="UP001549139">
    <property type="component" value="Unassembled WGS sequence"/>
</dbReference>
<reference evidence="3 4" key="1">
    <citation type="submission" date="2020-04" db="EMBL/GenBank/DDBJ databases">
        <title>MicrobeNet Type strains.</title>
        <authorList>
            <person name="Nicholson A.C."/>
        </authorList>
    </citation>
    <scope>NUCLEOTIDE SEQUENCE [LARGE SCALE GENOMIC DNA]</scope>
    <source>
        <strain evidence="3 4">ATCC 700355</strain>
    </source>
</reference>
<evidence type="ECO:0000313" key="3">
    <source>
        <dbReference type="EMBL" id="NKY68732.1"/>
    </source>
</evidence>
<evidence type="ECO:0000313" key="4">
    <source>
        <dbReference type="Proteomes" id="UP000554284"/>
    </source>
</evidence>
<comment type="caution">
    <text evidence="3">The sequence shown here is derived from an EMBL/GenBank/DDBJ whole genome shotgun (WGS) entry which is preliminary data.</text>
</comment>
<keyword evidence="1" id="KW-1133">Transmembrane helix</keyword>
<feature type="transmembrane region" description="Helical" evidence="1">
    <location>
        <begin position="96"/>
        <end position="117"/>
    </location>
</feature>
<keyword evidence="1" id="KW-0812">Transmembrane</keyword>
<dbReference type="RefSeq" id="WP_168684453.1">
    <property type="nucleotide sequence ID" value="NZ_JAAXPF010000004.1"/>
</dbReference>
<accession>A0A7X6REF8</accession>
<protein>
    <recommendedName>
        <fullName evidence="6">DUF2567 domain-containing protein</fullName>
    </recommendedName>
</protein>
<dbReference type="InterPro" id="IPR006311">
    <property type="entry name" value="TAT_signal"/>
</dbReference>
<keyword evidence="1" id="KW-0472">Membrane</keyword>
<evidence type="ECO:0000256" key="1">
    <source>
        <dbReference type="SAM" id="Phobius"/>
    </source>
</evidence>
<proteinExistence type="predicted"/>
<feature type="transmembrane region" description="Helical" evidence="1">
    <location>
        <begin position="12"/>
        <end position="36"/>
    </location>
</feature>
<feature type="transmembrane region" description="Helical" evidence="1">
    <location>
        <begin position="149"/>
        <end position="170"/>
    </location>
</feature>
<evidence type="ECO:0000313" key="5">
    <source>
        <dbReference type="Proteomes" id="UP001549139"/>
    </source>
</evidence>
<gene>
    <name evidence="3" type="ORF">HF989_05010</name>
    <name evidence="2" type="ORF">JOF50_000827</name>
</gene>
<evidence type="ECO:0000313" key="2">
    <source>
        <dbReference type="EMBL" id="MET3944028.1"/>
    </source>
</evidence>
<organism evidence="3 4">
    <name type="scientific">Corynebacterium mucifaciens</name>
    <dbReference type="NCBI Taxonomy" id="57171"/>
    <lineage>
        <taxon>Bacteria</taxon>
        <taxon>Bacillati</taxon>
        <taxon>Actinomycetota</taxon>
        <taxon>Actinomycetes</taxon>
        <taxon>Mycobacteriales</taxon>
        <taxon>Corynebacteriaceae</taxon>
        <taxon>Corynebacterium</taxon>
    </lineage>
</organism>
<dbReference type="PROSITE" id="PS51257">
    <property type="entry name" value="PROKAR_LIPOPROTEIN"/>
    <property type="match status" value="1"/>
</dbReference>
<evidence type="ECO:0008006" key="6">
    <source>
        <dbReference type="Google" id="ProtNLM"/>
    </source>
</evidence>
<dbReference type="AlphaFoldDB" id="A0A7X6REF8"/>
<keyword evidence="5" id="KW-1185">Reference proteome</keyword>
<dbReference type="EMBL" id="JBEPNZ010000001">
    <property type="protein sequence ID" value="MET3944028.1"/>
    <property type="molecule type" value="Genomic_DNA"/>
</dbReference>
<reference evidence="2 5" key="2">
    <citation type="submission" date="2024-06" db="EMBL/GenBank/DDBJ databases">
        <title>Sequencing the genomes of 1000 actinobacteria strains.</title>
        <authorList>
            <person name="Klenk H.-P."/>
        </authorList>
    </citation>
    <scope>NUCLEOTIDE SEQUENCE [LARGE SCALE GENOMIC DNA]</scope>
    <source>
        <strain evidence="2 5">DSM 44265</strain>
    </source>
</reference>
<name>A0A7X6REF8_9CORY</name>